<keyword evidence="2" id="KW-1185">Reference proteome</keyword>
<dbReference type="RefSeq" id="WP_073197689.1">
    <property type="nucleotide sequence ID" value="NZ_FQXO01000083.1"/>
</dbReference>
<reference evidence="2" key="1">
    <citation type="submission" date="2016-11" db="EMBL/GenBank/DDBJ databases">
        <authorList>
            <person name="Varghese N."/>
            <person name="Submissions S."/>
        </authorList>
    </citation>
    <scope>NUCLEOTIDE SEQUENCE [LARGE SCALE GENOMIC DNA]</scope>
    <source>
        <strain evidence="2">DSM 13643</strain>
    </source>
</reference>
<name>A0A1M5W1S1_9FIRM</name>
<evidence type="ECO:0000313" key="1">
    <source>
        <dbReference type="EMBL" id="SHH81411.1"/>
    </source>
</evidence>
<proteinExistence type="predicted"/>
<dbReference type="Proteomes" id="UP000183967">
    <property type="component" value="Unassembled WGS sequence"/>
</dbReference>
<sequence length="334" mass="39829">MKRGIVTFLTLILFIIITFVGQQYYDASIVKTTFDEIFLINSSISEKLIDNFFSKDEKLKKDAQNKIKKIVLKDLGYENWLDYIDYIEIKIYPADVIDNEKEDLIIAINISKDLGVIGIYKKYNDIYVYVDKIENLAYINKINTLRYKPKNLIFIIVEEELEENIGAFFYDKYTRIFTKRNNSYKEVFRFSTNYEGYFYEKWTKPKLKNPKWFKLIEYGIIEQITDENLNLHIKASKIIQIFESEKTNIDSIPEEFILINEKNLDLDYFWSDKYKYFIQGEGITKNNEIVGIIESSDQFADYYLNLSNKYYKIIDKNGKIKYINSNNLKLLNLK</sequence>
<evidence type="ECO:0000313" key="2">
    <source>
        <dbReference type="Proteomes" id="UP000183967"/>
    </source>
</evidence>
<dbReference type="EMBL" id="FQXO01000083">
    <property type="protein sequence ID" value="SHH81411.1"/>
    <property type="molecule type" value="Genomic_DNA"/>
</dbReference>
<gene>
    <name evidence="1" type="ORF">SAMN02745135_02245</name>
</gene>
<dbReference type="AlphaFoldDB" id="A0A1M5W1S1"/>
<protein>
    <submittedName>
        <fullName evidence="1">Uncharacterized protein</fullName>
    </submittedName>
</protein>
<dbReference type="OrthoDB" id="1950369at2"/>
<accession>A0A1M5W1S1</accession>
<organism evidence="1 2">
    <name type="scientific">Caloranaerobacter azorensis DSM 13643</name>
    <dbReference type="NCBI Taxonomy" id="1121264"/>
    <lineage>
        <taxon>Bacteria</taxon>
        <taxon>Bacillati</taxon>
        <taxon>Bacillota</taxon>
        <taxon>Tissierellia</taxon>
        <taxon>Tissierellales</taxon>
        <taxon>Thermohalobacteraceae</taxon>
        <taxon>Caloranaerobacter</taxon>
    </lineage>
</organism>